<organism evidence="1 2">
    <name type="scientific">Elizabethkingia anophelis</name>
    <dbReference type="NCBI Taxonomy" id="1117645"/>
    <lineage>
        <taxon>Bacteria</taxon>
        <taxon>Pseudomonadati</taxon>
        <taxon>Bacteroidota</taxon>
        <taxon>Flavobacteriia</taxon>
        <taxon>Flavobacteriales</taxon>
        <taxon>Weeksellaceae</taxon>
        <taxon>Elizabethkingia</taxon>
    </lineage>
</organism>
<evidence type="ECO:0000313" key="1">
    <source>
        <dbReference type="EMBL" id="AQX00453.1"/>
    </source>
</evidence>
<dbReference type="RefSeq" id="WP_078395148.1">
    <property type="nucleotide sequence ID" value="NZ_CP016374.1"/>
</dbReference>
<accession>A0AAU8V6H8</accession>
<dbReference type="EMBL" id="CP016374">
    <property type="protein sequence ID" value="AQX00453.1"/>
    <property type="molecule type" value="Genomic_DNA"/>
</dbReference>
<gene>
    <name evidence="1" type="ORF">BBD32_02720</name>
</gene>
<protein>
    <submittedName>
        <fullName evidence="1">Uncharacterized protein</fullName>
    </submittedName>
</protein>
<dbReference type="AlphaFoldDB" id="A0AAU8V6H8"/>
<sequence>MENKLILMTDFVIEQSKNEDGFYLCFTRCENYAEFLKQSLALWMFVPCDENNVPLEEPIYSITNYGASPEAFKRFEEDRKKFEQAKKRVLFEGFEIEQSKSRIGFYLPESNYIDYSIVQNNFSSPSKYLTTIEDLIIYSGLTLTETAIKSIYGS</sequence>
<reference evidence="1 2" key="1">
    <citation type="submission" date="2016-07" db="EMBL/GenBank/DDBJ databases">
        <title>Revisiting the taxonomy of the Elizabethkingia Genus using Whole-Genome Sequencing, Optical Mapping, and MALDI-TOF, along with proposal of three novel Elizabethkingia species: Elizabethkingia bruuniana sp. nov., Elizabethkingia ursingii sp. nov., and Elizabethkingia occulta sp. nov.</title>
        <authorList>
            <person name="Nicholson A.C."/>
        </authorList>
    </citation>
    <scope>NUCLEOTIDE SEQUENCE [LARGE SCALE GENOMIC DNA]</scope>
    <source>
        <strain evidence="1 2">F3201</strain>
    </source>
</reference>
<dbReference type="Proteomes" id="UP000190848">
    <property type="component" value="Chromosome"/>
</dbReference>
<evidence type="ECO:0000313" key="2">
    <source>
        <dbReference type="Proteomes" id="UP000190848"/>
    </source>
</evidence>
<proteinExistence type="predicted"/>
<name>A0AAU8V6H8_9FLAO</name>